<keyword evidence="1" id="KW-0732">Signal</keyword>
<dbReference type="RefSeq" id="WP_099508965.1">
    <property type="nucleotide sequence ID" value="NZ_CP016616.1"/>
</dbReference>
<dbReference type="EMBL" id="CP016616">
    <property type="protein sequence ID" value="ANY77973.1"/>
    <property type="molecule type" value="Genomic_DNA"/>
</dbReference>
<feature type="signal peptide" evidence="1">
    <location>
        <begin position="1"/>
        <end position="22"/>
    </location>
</feature>
<dbReference type="AlphaFoldDB" id="A0A1B2EDE6"/>
<dbReference type="KEGG" id="moc:BB934_06765"/>
<protein>
    <recommendedName>
        <fullName evidence="2">DUF306 domain-containing protein</fullName>
    </recommendedName>
</protein>
<evidence type="ECO:0000256" key="1">
    <source>
        <dbReference type="SAM" id="SignalP"/>
    </source>
</evidence>
<name>A0A1B2EDE6_9HYPH</name>
<organism evidence="3">
    <name type="scientific">Microvirga ossetica</name>
    <dbReference type="NCBI Taxonomy" id="1882682"/>
    <lineage>
        <taxon>Bacteria</taxon>
        <taxon>Pseudomonadati</taxon>
        <taxon>Pseudomonadota</taxon>
        <taxon>Alphaproteobacteria</taxon>
        <taxon>Hyphomicrobiales</taxon>
        <taxon>Methylobacteriaceae</taxon>
        <taxon>Microvirga</taxon>
    </lineage>
</organism>
<sequence>MNALRLATCLAALAAAASGAYAQSAAATLGRPAGPTRQVDPKVPQPGQNGKIFPLGSSWVAVSLNGKPFTGERPSFKLDDQLRATGFSGCNTYATAAYPLREQGLAVGPFALTKRSCDKTVMAIEQAFLVALRSSAKWDIQGRNLIIQTQNGGELRLERSL</sequence>
<dbReference type="OrthoDB" id="8161670at2"/>
<accession>A0A1B2EDE6</accession>
<evidence type="ECO:0000259" key="2">
    <source>
        <dbReference type="Pfam" id="PF03724"/>
    </source>
</evidence>
<dbReference type="PANTHER" id="PTHR35535:SF1">
    <property type="entry name" value="HEAT SHOCK PROTEIN HSLJ"/>
    <property type="match status" value="1"/>
</dbReference>
<dbReference type="InterPro" id="IPR038670">
    <property type="entry name" value="HslJ-like_sf"/>
</dbReference>
<feature type="chain" id="PRO_5008535983" description="DUF306 domain-containing protein" evidence="1">
    <location>
        <begin position="23"/>
        <end position="161"/>
    </location>
</feature>
<proteinExistence type="predicted"/>
<dbReference type="InterPro" id="IPR053147">
    <property type="entry name" value="Hsp_HslJ-like"/>
</dbReference>
<dbReference type="Pfam" id="PF03724">
    <property type="entry name" value="META"/>
    <property type="match status" value="1"/>
</dbReference>
<dbReference type="PANTHER" id="PTHR35535">
    <property type="entry name" value="HEAT SHOCK PROTEIN HSLJ"/>
    <property type="match status" value="1"/>
</dbReference>
<dbReference type="Gene3D" id="2.40.128.270">
    <property type="match status" value="1"/>
</dbReference>
<feature type="domain" description="DUF306" evidence="2">
    <location>
        <begin position="56"/>
        <end position="155"/>
    </location>
</feature>
<evidence type="ECO:0000313" key="3">
    <source>
        <dbReference type="EMBL" id="ANY77973.1"/>
    </source>
</evidence>
<gene>
    <name evidence="3" type="ORF">BB934_06765</name>
</gene>
<reference evidence="3" key="1">
    <citation type="submission" date="2016-07" db="EMBL/GenBank/DDBJ databases">
        <title>Microvirga ossetica sp. nov. a new species of rhizobia isolated from root nodules of the legume species Vicia alpestris Steven originated from North Ossetia region in the Caucasus.</title>
        <authorList>
            <person name="Safronova V.I."/>
            <person name="Kuznetsova I.G."/>
            <person name="Sazanova A.L."/>
            <person name="Belimov A."/>
            <person name="Andronov E."/>
            <person name="Osledkin Y.S."/>
            <person name="Onishchuk O.P."/>
            <person name="Kurchak O.N."/>
            <person name="Shaposhnikov A.I."/>
            <person name="Willems A."/>
            <person name="Tikhonovich I.A."/>
        </authorList>
    </citation>
    <scope>NUCLEOTIDE SEQUENCE [LARGE SCALE GENOMIC DNA]</scope>
    <source>
        <strain evidence="3">V5/3M</strain>
    </source>
</reference>
<dbReference type="InterPro" id="IPR005184">
    <property type="entry name" value="DUF306_Meta_HslJ"/>
</dbReference>